<dbReference type="SMART" id="SM01204">
    <property type="entry name" value="FIST_C"/>
    <property type="match status" value="1"/>
</dbReference>
<dbReference type="Pfam" id="PF10442">
    <property type="entry name" value="FIST_C"/>
    <property type="match status" value="1"/>
</dbReference>
<evidence type="ECO:0000259" key="2">
    <source>
        <dbReference type="SMART" id="SM01204"/>
    </source>
</evidence>
<dbReference type="AlphaFoldDB" id="A0A2A6RJ11"/>
<dbReference type="Proteomes" id="UP000220527">
    <property type="component" value="Unassembled WGS sequence"/>
</dbReference>
<accession>A0A2A6RJ11</accession>
<reference evidence="4" key="1">
    <citation type="submission" date="2017-08" db="EMBL/GenBank/DDBJ databases">
        <authorList>
            <person name="Grouzdev D.S."/>
            <person name="Gaisin V.A."/>
            <person name="Rysina M.S."/>
            <person name="Gorlenko V.M."/>
        </authorList>
    </citation>
    <scope>NUCLEOTIDE SEQUENCE [LARGE SCALE GENOMIC DNA]</scope>
    <source>
        <strain evidence="4">Kir15-3F</strain>
    </source>
</reference>
<dbReference type="Pfam" id="PF08495">
    <property type="entry name" value="FIST"/>
    <property type="match status" value="1"/>
</dbReference>
<sequence>MSILAGVGASTHSESALAGRSAAHKALANLGVAPRLLVAFTTEHYDHTVVLDAIRSVTGAVPLLGCCTGGLIVPAGILPMGVGLLALGGAGFELALAIAPGLSTTPVVSAETVAEELEAAQLDPTAERNNVALLFTDGLTGSLTMDAAIQSAAAVLGPLCPLFGGAAGDSLNYGHTVLFAGDRIMSDALVAAQISSTMPIGVGVRHGWRPASRRMAVTRSTGNLLYELDGRPALEIYRELLPAESITAENFRTISRYHPLGFVQAGSEPLVRLPLAVTDDGALSCVGTLPGDAFAYIMEGTPESLIEAAAVAAERAMAALQGHPPAVAIVINCVTRPPLLGDQSQAEIDRIRSVLGATTPFIGMYSFGEIAADDGPPAFHNKTVAICVLGSSSS</sequence>
<dbReference type="PANTHER" id="PTHR40252">
    <property type="entry name" value="BLR0328 PROTEIN"/>
    <property type="match status" value="1"/>
</dbReference>
<dbReference type="OrthoDB" id="9770435at2"/>
<evidence type="ECO:0000313" key="4">
    <source>
        <dbReference type="Proteomes" id="UP000220527"/>
    </source>
</evidence>
<feature type="domain" description="FIST" evidence="1">
    <location>
        <begin position="33"/>
        <end position="232"/>
    </location>
</feature>
<organism evidence="3 4">
    <name type="scientific">Candidatus Viridilinea mediisalina</name>
    <dbReference type="NCBI Taxonomy" id="2024553"/>
    <lineage>
        <taxon>Bacteria</taxon>
        <taxon>Bacillati</taxon>
        <taxon>Chloroflexota</taxon>
        <taxon>Chloroflexia</taxon>
        <taxon>Chloroflexales</taxon>
        <taxon>Chloroflexineae</taxon>
        <taxon>Oscillochloridaceae</taxon>
        <taxon>Candidatus Viridilinea</taxon>
    </lineage>
</organism>
<protein>
    <recommendedName>
        <fullName evidence="5">Histidine kinase</fullName>
    </recommendedName>
</protein>
<dbReference type="RefSeq" id="WP_097644297.1">
    <property type="nucleotide sequence ID" value="NZ_NQWI01000049.1"/>
</dbReference>
<dbReference type="InterPro" id="IPR013702">
    <property type="entry name" value="FIST_domain_N"/>
</dbReference>
<feature type="domain" description="FIST C-domain" evidence="2">
    <location>
        <begin position="233"/>
        <end position="373"/>
    </location>
</feature>
<comment type="caution">
    <text evidence="3">The sequence shown here is derived from an EMBL/GenBank/DDBJ whole genome shotgun (WGS) entry which is preliminary data.</text>
</comment>
<evidence type="ECO:0000313" key="3">
    <source>
        <dbReference type="EMBL" id="PDW02875.1"/>
    </source>
</evidence>
<name>A0A2A6RJ11_9CHLR</name>
<dbReference type="PANTHER" id="PTHR40252:SF2">
    <property type="entry name" value="BLR0328 PROTEIN"/>
    <property type="match status" value="1"/>
</dbReference>
<gene>
    <name evidence="3" type="ORF">CJ255_11760</name>
</gene>
<keyword evidence="4" id="KW-1185">Reference proteome</keyword>
<dbReference type="EMBL" id="NQWI01000049">
    <property type="protein sequence ID" value="PDW02875.1"/>
    <property type="molecule type" value="Genomic_DNA"/>
</dbReference>
<dbReference type="InterPro" id="IPR019494">
    <property type="entry name" value="FIST_C"/>
</dbReference>
<proteinExistence type="predicted"/>
<evidence type="ECO:0008006" key="5">
    <source>
        <dbReference type="Google" id="ProtNLM"/>
    </source>
</evidence>
<dbReference type="SMART" id="SM00897">
    <property type="entry name" value="FIST"/>
    <property type="match status" value="1"/>
</dbReference>
<evidence type="ECO:0000259" key="1">
    <source>
        <dbReference type="SMART" id="SM00897"/>
    </source>
</evidence>